<dbReference type="GO" id="GO:0005524">
    <property type="term" value="F:ATP binding"/>
    <property type="evidence" value="ECO:0007669"/>
    <property type="project" value="UniProtKB-KW"/>
</dbReference>
<name>A0A2Z2NX42_9GAMM</name>
<evidence type="ECO:0000256" key="1">
    <source>
        <dbReference type="ARBA" id="ARBA00022448"/>
    </source>
</evidence>
<keyword evidence="1" id="KW-0813">Transport</keyword>
<dbReference type="PANTHER" id="PTHR42939:SF3">
    <property type="entry name" value="ABC TRANSPORTER ATP-BINDING COMPONENT"/>
    <property type="match status" value="1"/>
</dbReference>
<evidence type="ECO:0000256" key="3">
    <source>
        <dbReference type="ARBA" id="ARBA00022840"/>
    </source>
</evidence>
<dbReference type="InterPro" id="IPR027417">
    <property type="entry name" value="P-loop_NTPase"/>
</dbReference>
<dbReference type="InterPro" id="IPR051782">
    <property type="entry name" value="ABC_Transporter_VariousFunc"/>
</dbReference>
<proteinExistence type="predicted"/>
<accession>A0A2Z2NX42</accession>
<evidence type="ECO:0000313" key="5">
    <source>
        <dbReference type="EMBL" id="ASJ76002.1"/>
    </source>
</evidence>
<dbReference type="SUPFAM" id="SSF52540">
    <property type="entry name" value="P-loop containing nucleoside triphosphate hydrolases"/>
    <property type="match status" value="1"/>
</dbReference>
<keyword evidence="2" id="KW-0547">Nucleotide-binding</keyword>
<sequence>MMIDLADEPSLNINHRTAGTPVLALQDVRKSFGSLTVLDGLSLAVYPGEVFGFLGRNGAGKSTAIRILMGILRCDAGHINVFGKSLHSDVVGIRQRIGYVAQEQNMYPWMTPKVLSRFVRGFYPRWDEKRYQKLMTDFELPPGRRIGTFSGGMKAKLALTLALSTRPQLLILDEPTAGMDPVARREFLDLVREQTMQDGATTFFSTHLIDEIEAVADRIGIVESGRTVYDGELDPLRNSIGTWSIAMQDYIPGSMPGEFSRQRLRVLKEGERQGRWVVSLQFSQEVLASHEILLAPGWRHDSMSLEDVFIAVVANA</sequence>
<gene>
    <name evidence="5" type="primary">ytrB_1</name>
    <name evidence="5" type="ORF">IMCC3135_29765</name>
</gene>
<dbReference type="SMART" id="SM00382">
    <property type="entry name" value="AAA"/>
    <property type="match status" value="1"/>
</dbReference>
<dbReference type="Pfam" id="PF00005">
    <property type="entry name" value="ABC_tran"/>
    <property type="match status" value="1"/>
</dbReference>
<organism evidence="5 6">
    <name type="scientific">Granulosicoccus antarcticus IMCC3135</name>
    <dbReference type="NCBI Taxonomy" id="1192854"/>
    <lineage>
        <taxon>Bacteria</taxon>
        <taxon>Pseudomonadati</taxon>
        <taxon>Pseudomonadota</taxon>
        <taxon>Gammaproteobacteria</taxon>
        <taxon>Chromatiales</taxon>
        <taxon>Granulosicoccaceae</taxon>
        <taxon>Granulosicoccus</taxon>
    </lineage>
</organism>
<keyword evidence="6" id="KW-1185">Reference proteome</keyword>
<dbReference type="EMBL" id="CP018632">
    <property type="protein sequence ID" value="ASJ76002.1"/>
    <property type="molecule type" value="Genomic_DNA"/>
</dbReference>
<dbReference type="InterPro" id="IPR003593">
    <property type="entry name" value="AAA+_ATPase"/>
</dbReference>
<keyword evidence="3 5" id="KW-0067">ATP-binding</keyword>
<dbReference type="PROSITE" id="PS50893">
    <property type="entry name" value="ABC_TRANSPORTER_2"/>
    <property type="match status" value="1"/>
</dbReference>
<feature type="domain" description="ABC transporter" evidence="4">
    <location>
        <begin position="23"/>
        <end position="249"/>
    </location>
</feature>
<dbReference type="OrthoDB" id="9781337at2"/>
<dbReference type="CDD" id="cd03230">
    <property type="entry name" value="ABC_DR_subfamily_A"/>
    <property type="match status" value="1"/>
</dbReference>
<dbReference type="RefSeq" id="WP_157736350.1">
    <property type="nucleotide sequence ID" value="NZ_CP018632.1"/>
</dbReference>
<dbReference type="Proteomes" id="UP000250079">
    <property type="component" value="Chromosome"/>
</dbReference>
<dbReference type="GO" id="GO:0016887">
    <property type="term" value="F:ATP hydrolysis activity"/>
    <property type="evidence" value="ECO:0007669"/>
    <property type="project" value="InterPro"/>
</dbReference>
<dbReference type="PANTHER" id="PTHR42939">
    <property type="entry name" value="ABC TRANSPORTER ATP-BINDING PROTEIN ALBC-RELATED"/>
    <property type="match status" value="1"/>
</dbReference>
<dbReference type="AlphaFoldDB" id="A0A2Z2NX42"/>
<dbReference type="InterPro" id="IPR003439">
    <property type="entry name" value="ABC_transporter-like_ATP-bd"/>
</dbReference>
<dbReference type="KEGG" id="gai:IMCC3135_29765"/>
<evidence type="ECO:0000256" key="2">
    <source>
        <dbReference type="ARBA" id="ARBA00022741"/>
    </source>
</evidence>
<dbReference type="Gene3D" id="3.40.50.300">
    <property type="entry name" value="P-loop containing nucleotide triphosphate hydrolases"/>
    <property type="match status" value="1"/>
</dbReference>
<evidence type="ECO:0000259" key="4">
    <source>
        <dbReference type="PROSITE" id="PS50893"/>
    </source>
</evidence>
<evidence type="ECO:0000313" key="6">
    <source>
        <dbReference type="Proteomes" id="UP000250079"/>
    </source>
</evidence>
<protein>
    <submittedName>
        <fullName evidence="5">ABC transporter ATP-binding protein YtrB</fullName>
    </submittedName>
</protein>
<reference evidence="5 6" key="1">
    <citation type="submission" date="2016-12" db="EMBL/GenBank/DDBJ databases">
        <authorList>
            <person name="Song W.-J."/>
            <person name="Kurnit D.M."/>
        </authorList>
    </citation>
    <scope>NUCLEOTIDE SEQUENCE [LARGE SCALE GENOMIC DNA]</scope>
    <source>
        <strain evidence="5 6">IMCC3135</strain>
    </source>
</reference>